<evidence type="ECO:0000313" key="2">
    <source>
        <dbReference type="Proteomes" id="UP000009222"/>
    </source>
</evidence>
<reference evidence="2" key="1">
    <citation type="submission" date="2009-12" db="EMBL/GenBank/DDBJ databases">
        <title>Complete sequence of Treponema azotonutricium strain ZAS-9.</title>
        <authorList>
            <person name="Tetu S.G."/>
            <person name="Matson E."/>
            <person name="Ren Q."/>
            <person name="Seshadri R."/>
            <person name="Elbourne L."/>
            <person name="Hassan K.A."/>
            <person name="Durkin A."/>
            <person name="Radune D."/>
            <person name="Mohamoud Y."/>
            <person name="Shay R."/>
            <person name="Jin S."/>
            <person name="Zhang X."/>
            <person name="Lucey K."/>
            <person name="Ballor N.R."/>
            <person name="Ottesen E."/>
            <person name="Rosenthal R."/>
            <person name="Allen A."/>
            <person name="Leadbetter J.R."/>
            <person name="Paulsen I.T."/>
        </authorList>
    </citation>
    <scope>NUCLEOTIDE SEQUENCE [LARGE SCALE GENOMIC DNA]</scope>
    <source>
        <strain evidence="2">ATCC BAA-888 / DSM 13862 / ZAS-9</strain>
    </source>
</reference>
<dbReference type="STRING" id="545695.TREAZ_2636"/>
<sequence length="51" mass="5904">MRRGINPLATKRTRNFPWLGPFAGTDEKPNSGTGFEIILVKRYFMQYTIVN</sequence>
<evidence type="ECO:0000313" key="1">
    <source>
        <dbReference type="EMBL" id="AEF80102.1"/>
    </source>
</evidence>
<organism evidence="1 2">
    <name type="scientific">Leadbettera azotonutricia (strain ATCC BAA-888 / DSM 13862 / ZAS-9)</name>
    <name type="common">Treponema azotonutricium</name>
    <dbReference type="NCBI Taxonomy" id="545695"/>
    <lineage>
        <taxon>Bacteria</taxon>
        <taxon>Pseudomonadati</taxon>
        <taxon>Spirochaetota</taxon>
        <taxon>Spirochaetia</taxon>
        <taxon>Spirochaetales</taxon>
        <taxon>Breznakiellaceae</taxon>
        <taxon>Leadbettera</taxon>
    </lineage>
</organism>
<name>F5YED4_LEAAZ</name>
<proteinExistence type="predicted"/>
<dbReference type="InParanoid" id="F5YED4"/>
<reference evidence="1 2" key="2">
    <citation type="journal article" date="2011" name="ISME J.">
        <title>RNA-seq reveals cooperative metabolic interactions between two termite-gut spirochete species in co-culture.</title>
        <authorList>
            <person name="Rosenthal A.Z."/>
            <person name="Matson E.G."/>
            <person name="Eldar A."/>
            <person name="Leadbetter J.R."/>
        </authorList>
    </citation>
    <scope>NUCLEOTIDE SEQUENCE [LARGE SCALE GENOMIC DNA]</scope>
    <source>
        <strain evidence="2">ATCC BAA-888 / DSM 13862 / ZAS-9</strain>
    </source>
</reference>
<dbReference type="KEGG" id="taz:TREAZ_2636"/>
<accession>F5YED4</accession>
<dbReference type="EMBL" id="CP001841">
    <property type="protein sequence ID" value="AEF80102.1"/>
    <property type="molecule type" value="Genomic_DNA"/>
</dbReference>
<keyword evidence="2" id="KW-1185">Reference proteome</keyword>
<gene>
    <name evidence="1" type="ordered locus">TREAZ_2636</name>
</gene>
<dbReference type="AlphaFoldDB" id="F5YED4"/>
<protein>
    <submittedName>
        <fullName evidence="1">Uncharacterized protein</fullName>
    </submittedName>
</protein>
<dbReference type="HOGENOM" id="CLU_3105017_0_0_12"/>
<dbReference type="Proteomes" id="UP000009222">
    <property type="component" value="Chromosome"/>
</dbReference>